<organism evidence="2 3">
    <name type="scientific">Anaerosporobacter mobilis DSM 15930</name>
    <dbReference type="NCBI Taxonomy" id="1120996"/>
    <lineage>
        <taxon>Bacteria</taxon>
        <taxon>Bacillati</taxon>
        <taxon>Bacillota</taxon>
        <taxon>Clostridia</taxon>
        <taxon>Lachnospirales</taxon>
        <taxon>Lachnospiraceae</taxon>
        <taxon>Anaerosporobacter</taxon>
    </lineage>
</organism>
<dbReference type="Pfam" id="PF19601">
    <property type="entry name" value="DUF6106"/>
    <property type="match status" value="1"/>
</dbReference>
<evidence type="ECO:0000313" key="2">
    <source>
        <dbReference type="EMBL" id="SHM56208.1"/>
    </source>
</evidence>
<sequence>MGETYAEAGVSRLPTAKTYLIKFLLIVLTFASVILTLTVSPALFTFVLVCIVAISFIFPRLNVEYEYVYCDGQIDFDRISGKAKRKRMLRIDMEQVEIVAPETSHALDSYRNNKSFTLKNFSSLRKDAKTYAIYSVSGESRYKILFEPSEKMLECMRYKAPRKVMMQ</sequence>
<keyword evidence="1" id="KW-0472">Membrane</keyword>
<dbReference type="OrthoDB" id="2062630at2"/>
<gene>
    <name evidence="2" type="ORF">SAMN02746066_02398</name>
</gene>
<evidence type="ECO:0000313" key="3">
    <source>
        <dbReference type="Proteomes" id="UP000184038"/>
    </source>
</evidence>
<name>A0A1M7JT96_9FIRM</name>
<feature type="transmembrane region" description="Helical" evidence="1">
    <location>
        <begin position="19"/>
        <end position="37"/>
    </location>
</feature>
<feature type="transmembrane region" description="Helical" evidence="1">
    <location>
        <begin position="43"/>
        <end position="61"/>
    </location>
</feature>
<dbReference type="AlphaFoldDB" id="A0A1M7JT96"/>
<evidence type="ECO:0000256" key="1">
    <source>
        <dbReference type="SAM" id="Phobius"/>
    </source>
</evidence>
<dbReference type="STRING" id="1120996.SAMN02746066_02398"/>
<protein>
    <submittedName>
        <fullName evidence="2">Uncharacterized protein</fullName>
    </submittedName>
</protein>
<dbReference type="EMBL" id="FRCP01000012">
    <property type="protein sequence ID" value="SHM56208.1"/>
    <property type="molecule type" value="Genomic_DNA"/>
</dbReference>
<dbReference type="InterPro" id="IPR046088">
    <property type="entry name" value="DUF6106"/>
</dbReference>
<dbReference type="Proteomes" id="UP000184038">
    <property type="component" value="Unassembled WGS sequence"/>
</dbReference>
<reference evidence="2 3" key="1">
    <citation type="submission" date="2016-11" db="EMBL/GenBank/DDBJ databases">
        <authorList>
            <person name="Jaros S."/>
            <person name="Januszkiewicz K."/>
            <person name="Wedrychowicz H."/>
        </authorList>
    </citation>
    <scope>NUCLEOTIDE SEQUENCE [LARGE SCALE GENOMIC DNA]</scope>
    <source>
        <strain evidence="2 3">DSM 15930</strain>
    </source>
</reference>
<proteinExistence type="predicted"/>
<keyword evidence="3" id="KW-1185">Reference proteome</keyword>
<dbReference type="RefSeq" id="WP_073287958.1">
    <property type="nucleotide sequence ID" value="NZ_FRCP01000012.1"/>
</dbReference>
<keyword evidence="1" id="KW-0812">Transmembrane</keyword>
<keyword evidence="1" id="KW-1133">Transmembrane helix</keyword>
<accession>A0A1M7JT96</accession>